<dbReference type="GO" id="GO:0030125">
    <property type="term" value="C:clathrin vesicle coat"/>
    <property type="evidence" value="ECO:0007669"/>
    <property type="project" value="TreeGrafter"/>
</dbReference>
<dbReference type="GO" id="GO:0030276">
    <property type="term" value="F:clathrin binding"/>
    <property type="evidence" value="ECO:0007669"/>
    <property type="project" value="TreeGrafter"/>
</dbReference>
<dbReference type="Proteomes" id="UP001415857">
    <property type="component" value="Unassembled WGS sequence"/>
</dbReference>
<name>A0AAP0X4D8_LIQFO</name>
<dbReference type="PROSITE" id="PS50942">
    <property type="entry name" value="ENTH"/>
    <property type="match status" value="1"/>
</dbReference>
<feature type="region of interest" description="Disordered" evidence="5">
    <location>
        <begin position="171"/>
        <end position="211"/>
    </location>
</feature>
<comment type="caution">
    <text evidence="7">The sequence shown here is derived from an EMBL/GenBank/DDBJ whole genome shotgun (WGS) entry which is preliminary data.</text>
</comment>
<dbReference type="SMART" id="SM00273">
    <property type="entry name" value="ENTH"/>
    <property type="match status" value="1"/>
</dbReference>
<dbReference type="Pfam" id="PF01417">
    <property type="entry name" value="ENTH"/>
    <property type="match status" value="1"/>
</dbReference>
<evidence type="ECO:0000256" key="3">
    <source>
        <dbReference type="ARBA" id="ARBA00023034"/>
    </source>
</evidence>
<dbReference type="SUPFAM" id="SSF48464">
    <property type="entry name" value="ENTH/VHS domain"/>
    <property type="match status" value="1"/>
</dbReference>
<dbReference type="GO" id="GO:0006897">
    <property type="term" value="P:endocytosis"/>
    <property type="evidence" value="ECO:0007669"/>
    <property type="project" value="TreeGrafter"/>
</dbReference>
<dbReference type="InterPro" id="IPR013809">
    <property type="entry name" value="ENTH"/>
</dbReference>
<dbReference type="Gene3D" id="1.25.40.90">
    <property type="match status" value="1"/>
</dbReference>
<dbReference type="GO" id="GO:0005886">
    <property type="term" value="C:plasma membrane"/>
    <property type="evidence" value="ECO:0007669"/>
    <property type="project" value="TreeGrafter"/>
</dbReference>
<evidence type="ECO:0000259" key="6">
    <source>
        <dbReference type="PROSITE" id="PS50942"/>
    </source>
</evidence>
<evidence type="ECO:0000256" key="4">
    <source>
        <dbReference type="ARBA" id="ARBA00023329"/>
    </source>
</evidence>
<feature type="compositionally biased region" description="Low complexity" evidence="5">
    <location>
        <begin position="174"/>
        <end position="202"/>
    </location>
</feature>
<evidence type="ECO:0000313" key="7">
    <source>
        <dbReference type="EMBL" id="KAK9289087.1"/>
    </source>
</evidence>
<gene>
    <name evidence="7" type="ORF">L1049_017558</name>
</gene>
<dbReference type="GO" id="GO:0005543">
    <property type="term" value="F:phospholipid binding"/>
    <property type="evidence" value="ECO:0007669"/>
    <property type="project" value="TreeGrafter"/>
</dbReference>
<proteinExistence type="predicted"/>
<keyword evidence="8" id="KW-1185">Reference proteome</keyword>
<dbReference type="CDD" id="cd03571">
    <property type="entry name" value="ENTH"/>
    <property type="match status" value="1"/>
</dbReference>
<comment type="subcellular location">
    <subcellularLocation>
        <location evidence="1">Cytoplasmic vesicle</location>
        <location evidence="1">Clathrin-coated vesicle</location>
    </subcellularLocation>
    <subcellularLocation>
        <location evidence="2">Golgi apparatus</location>
    </subcellularLocation>
</comment>
<evidence type="ECO:0000256" key="5">
    <source>
        <dbReference type="SAM" id="MobiDB-lite"/>
    </source>
</evidence>
<evidence type="ECO:0000313" key="8">
    <source>
        <dbReference type="Proteomes" id="UP001415857"/>
    </source>
</evidence>
<evidence type="ECO:0000256" key="1">
    <source>
        <dbReference type="ARBA" id="ARBA00004132"/>
    </source>
</evidence>
<feature type="region of interest" description="Disordered" evidence="5">
    <location>
        <begin position="254"/>
        <end position="282"/>
    </location>
</feature>
<dbReference type="AlphaFoldDB" id="A0AAP0X4D8"/>
<protein>
    <recommendedName>
        <fullName evidence="6">ENTH domain-containing protein</fullName>
    </recommendedName>
</protein>
<dbReference type="InterPro" id="IPR008942">
    <property type="entry name" value="ENTH_VHS"/>
</dbReference>
<evidence type="ECO:0000256" key="2">
    <source>
        <dbReference type="ARBA" id="ARBA00004555"/>
    </source>
</evidence>
<sequence length="307" mass="34962">MGTLLIDQLKRQASSFLHDKYRNARLALTDVTQAELLTEEATNNDPWGPDARTMTRIAEASYDMDDYWRIVDVLHRRLYRIDWRQWRLSYKALVLLEFLLTHGPEEFADDFQCNIYVIQELGTFKHVDEKGFNWGANMQKKSERILRLLGGGETLKEARLKAIKVTKEIKGFGSPMSSPSSSSSKISRTSSFGSYSTTSSPSNAVDELNKSSPTKASIENYSRREIQDQKVSNSIETDFEGLRLWDCTSIQESGSLLDPEDKENEREDGFAGGSPSKCHGEKSTFRSFSDVGRVMKKKFERQFSIGY</sequence>
<reference evidence="7 8" key="1">
    <citation type="journal article" date="2024" name="Plant J.">
        <title>Genome sequences and population genomics reveal climatic adaptation and genomic divergence between two closely related sweetgum species.</title>
        <authorList>
            <person name="Xu W.Q."/>
            <person name="Ren C.Q."/>
            <person name="Zhang X.Y."/>
            <person name="Comes H.P."/>
            <person name="Liu X.H."/>
            <person name="Li Y.G."/>
            <person name="Kettle C.J."/>
            <person name="Jalonen R."/>
            <person name="Gaisberger H."/>
            <person name="Ma Y.Z."/>
            <person name="Qiu Y.X."/>
        </authorList>
    </citation>
    <scope>NUCLEOTIDE SEQUENCE [LARGE SCALE GENOMIC DNA]</scope>
    <source>
        <strain evidence="7">Hangzhou</strain>
    </source>
</reference>
<keyword evidence="3" id="KW-0333">Golgi apparatus</keyword>
<dbReference type="PANTHER" id="PTHR12276">
    <property type="entry name" value="EPSIN/ENT-RELATED"/>
    <property type="match status" value="1"/>
</dbReference>
<keyword evidence="4" id="KW-0968">Cytoplasmic vesicle</keyword>
<dbReference type="EMBL" id="JBBPBK010000003">
    <property type="protein sequence ID" value="KAK9289087.1"/>
    <property type="molecule type" value="Genomic_DNA"/>
</dbReference>
<feature type="domain" description="ENTH" evidence="6">
    <location>
        <begin position="26"/>
        <end position="159"/>
    </location>
</feature>
<dbReference type="PANTHER" id="PTHR12276:SF95">
    <property type="entry name" value="ENTH_VHS FAMILY PROTEIN"/>
    <property type="match status" value="1"/>
</dbReference>
<dbReference type="GO" id="GO:0005768">
    <property type="term" value="C:endosome"/>
    <property type="evidence" value="ECO:0007669"/>
    <property type="project" value="TreeGrafter"/>
</dbReference>
<accession>A0AAP0X4D8</accession>
<organism evidence="7 8">
    <name type="scientific">Liquidambar formosana</name>
    <name type="common">Formosan gum</name>
    <dbReference type="NCBI Taxonomy" id="63359"/>
    <lineage>
        <taxon>Eukaryota</taxon>
        <taxon>Viridiplantae</taxon>
        <taxon>Streptophyta</taxon>
        <taxon>Embryophyta</taxon>
        <taxon>Tracheophyta</taxon>
        <taxon>Spermatophyta</taxon>
        <taxon>Magnoliopsida</taxon>
        <taxon>eudicotyledons</taxon>
        <taxon>Gunneridae</taxon>
        <taxon>Pentapetalae</taxon>
        <taxon>Saxifragales</taxon>
        <taxon>Altingiaceae</taxon>
        <taxon>Liquidambar</taxon>
    </lineage>
</organism>
<dbReference type="GO" id="GO:0005794">
    <property type="term" value="C:Golgi apparatus"/>
    <property type="evidence" value="ECO:0007669"/>
    <property type="project" value="UniProtKB-SubCell"/>
</dbReference>